<dbReference type="Proteomes" id="UP001408789">
    <property type="component" value="Unassembled WGS sequence"/>
</dbReference>
<evidence type="ECO:0000256" key="1">
    <source>
        <dbReference type="SAM" id="MobiDB-lite"/>
    </source>
</evidence>
<evidence type="ECO:0000313" key="4">
    <source>
        <dbReference type="Proteomes" id="UP001408789"/>
    </source>
</evidence>
<dbReference type="Pfam" id="PF04367">
    <property type="entry name" value="DUF502"/>
    <property type="match status" value="1"/>
</dbReference>
<gene>
    <name evidence="3" type="ORF">SSX86_002557</name>
</gene>
<proteinExistence type="predicted"/>
<feature type="transmembrane region" description="Helical" evidence="2">
    <location>
        <begin position="97"/>
        <end position="122"/>
    </location>
</feature>
<feature type="region of interest" description="Disordered" evidence="1">
    <location>
        <begin position="19"/>
        <end position="46"/>
    </location>
</feature>
<comment type="caution">
    <text evidence="3">The sequence shown here is derived from an EMBL/GenBank/DDBJ whole genome shotgun (WGS) entry which is preliminary data.</text>
</comment>
<dbReference type="PANTHER" id="PTHR31876:SF20">
    <property type="entry name" value="PROTEIN LIKE COV 3-LIKE"/>
    <property type="match status" value="1"/>
</dbReference>
<keyword evidence="2" id="KW-0812">Transmembrane</keyword>
<name>A0AAP0DSG9_9ASTR</name>
<keyword evidence="2" id="KW-0472">Membrane</keyword>
<sequence length="270" mass="29876">MGSREKDIDLHDFIPLKGLDLPQINGDRRSPSPADSPHGAPSSARHTGKEAFIKVIHSWASKKFMGGCVILFPIAITFYVTWWFIHFVDGFFSPLYTLLGINIFGLGFVTSITFIFFVGVFMSSWLGANLLSLGELIIKNMPFMSYIYTASKQISVAVSPGQGSNAFKEVAIIKHPSTREYAFGFITSTLVLHKNSGAEELCCVYVPTNHLYMGDIVLVHSKDVMRPNITVREGIEIVISGGMSIPKILTMANPENLSSPRVRKYVIPQV</sequence>
<feature type="transmembrane region" description="Helical" evidence="2">
    <location>
        <begin position="64"/>
        <end position="85"/>
    </location>
</feature>
<evidence type="ECO:0000256" key="2">
    <source>
        <dbReference type="SAM" id="Phobius"/>
    </source>
</evidence>
<dbReference type="InterPro" id="IPR007462">
    <property type="entry name" value="COV1-like"/>
</dbReference>
<dbReference type="AlphaFoldDB" id="A0AAP0DSG9"/>
<evidence type="ECO:0000313" key="3">
    <source>
        <dbReference type="EMBL" id="KAK9078500.1"/>
    </source>
</evidence>
<dbReference type="GO" id="GO:0005794">
    <property type="term" value="C:Golgi apparatus"/>
    <property type="evidence" value="ECO:0007669"/>
    <property type="project" value="TreeGrafter"/>
</dbReference>
<keyword evidence="4" id="KW-1185">Reference proteome</keyword>
<keyword evidence="2" id="KW-1133">Transmembrane helix</keyword>
<organism evidence="3 4">
    <name type="scientific">Deinandra increscens subsp. villosa</name>
    <dbReference type="NCBI Taxonomy" id="3103831"/>
    <lineage>
        <taxon>Eukaryota</taxon>
        <taxon>Viridiplantae</taxon>
        <taxon>Streptophyta</taxon>
        <taxon>Embryophyta</taxon>
        <taxon>Tracheophyta</taxon>
        <taxon>Spermatophyta</taxon>
        <taxon>Magnoliopsida</taxon>
        <taxon>eudicotyledons</taxon>
        <taxon>Gunneridae</taxon>
        <taxon>Pentapetalae</taxon>
        <taxon>asterids</taxon>
        <taxon>campanulids</taxon>
        <taxon>Asterales</taxon>
        <taxon>Asteraceae</taxon>
        <taxon>Asteroideae</taxon>
        <taxon>Heliantheae alliance</taxon>
        <taxon>Madieae</taxon>
        <taxon>Madiinae</taxon>
        <taxon>Deinandra</taxon>
    </lineage>
</organism>
<protein>
    <submittedName>
        <fullName evidence="3">Uncharacterized protein</fullName>
    </submittedName>
</protein>
<accession>A0AAP0DSG9</accession>
<reference evidence="3 4" key="1">
    <citation type="submission" date="2024-04" db="EMBL/GenBank/DDBJ databases">
        <title>The reference genome of an endangered Asteraceae, Deinandra increscens subsp. villosa, native to the Central Coast of California.</title>
        <authorList>
            <person name="Guilliams M."/>
            <person name="Hasenstab-Lehman K."/>
            <person name="Meyer R."/>
            <person name="Mcevoy S."/>
        </authorList>
    </citation>
    <scope>NUCLEOTIDE SEQUENCE [LARGE SCALE GENOMIC DNA]</scope>
    <source>
        <tissue evidence="3">Leaf</tissue>
    </source>
</reference>
<dbReference type="EMBL" id="JBCNJP010000006">
    <property type="protein sequence ID" value="KAK9078500.1"/>
    <property type="molecule type" value="Genomic_DNA"/>
</dbReference>
<dbReference type="PANTHER" id="PTHR31876">
    <property type="entry name" value="COV-LIKE PROTEIN 1"/>
    <property type="match status" value="1"/>
</dbReference>